<comment type="similarity">
    <text evidence="2">Belongs to the DsbD family.</text>
</comment>
<dbReference type="Proteomes" id="UP000614200">
    <property type="component" value="Unassembled WGS sequence"/>
</dbReference>
<evidence type="ECO:0000256" key="6">
    <source>
        <dbReference type="SAM" id="Phobius"/>
    </source>
</evidence>
<evidence type="ECO:0000313" key="8">
    <source>
        <dbReference type="EMBL" id="MBF4694135.1"/>
    </source>
</evidence>
<comment type="caution">
    <text evidence="8">The sequence shown here is derived from an EMBL/GenBank/DDBJ whole genome shotgun (WGS) entry which is preliminary data.</text>
</comment>
<feature type="transmembrane region" description="Helical" evidence="6">
    <location>
        <begin position="6"/>
        <end position="33"/>
    </location>
</feature>
<dbReference type="Pfam" id="PF02683">
    <property type="entry name" value="DsbD_TM"/>
    <property type="match status" value="1"/>
</dbReference>
<reference evidence="8 9" key="1">
    <citation type="submission" date="2020-11" db="EMBL/GenBank/DDBJ databases">
        <title>Fusibacter basophilias sp. nov.</title>
        <authorList>
            <person name="Qiu D."/>
        </authorList>
    </citation>
    <scope>NUCLEOTIDE SEQUENCE [LARGE SCALE GENOMIC DNA]</scope>
    <source>
        <strain evidence="8 9">Q10-2</strain>
    </source>
</reference>
<feature type="domain" description="Cytochrome C biogenesis protein transmembrane" evidence="7">
    <location>
        <begin position="9"/>
        <end position="210"/>
    </location>
</feature>
<dbReference type="EMBL" id="JADKNH010000008">
    <property type="protein sequence ID" value="MBF4694135.1"/>
    <property type="molecule type" value="Genomic_DNA"/>
</dbReference>
<feature type="transmembrane region" description="Helical" evidence="6">
    <location>
        <begin position="125"/>
        <end position="147"/>
    </location>
</feature>
<gene>
    <name evidence="8" type="ORF">ISU02_13520</name>
</gene>
<comment type="subcellular location">
    <subcellularLocation>
        <location evidence="1">Membrane</location>
        <topology evidence="1">Multi-pass membrane protein</topology>
    </subcellularLocation>
</comment>
<keyword evidence="9" id="KW-1185">Reference proteome</keyword>
<evidence type="ECO:0000256" key="1">
    <source>
        <dbReference type="ARBA" id="ARBA00004141"/>
    </source>
</evidence>
<feature type="transmembrane region" description="Helical" evidence="6">
    <location>
        <begin position="167"/>
        <end position="186"/>
    </location>
</feature>
<feature type="transmembrane region" description="Helical" evidence="6">
    <location>
        <begin position="85"/>
        <end position="105"/>
    </location>
</feature>
<feature type="transmembrane region" description="Helical" evidence="6">
    <location>
        <begin position="54"/>
        <end position="79"/>
    </location>
</feature>
<protein>
    <submittedName>
        <fullName evidence="8">Cytochrome c biogenesis protein CcdA</fullName>
    </submittedName>
</protein>
<name>A0ABR9ZUI4_9FIRM</name>
<keyword evidence="3 6" id="KW-0812">Transmembrane</keyword>
<keyword evidence="4 6" id="KW-1133">Transmembrane helix</keyword>
<evidence type="ECO:0000256" key="4">
    <source>
        <dbReference type="ARBA" id="ARBA00022989"/>
    </source>
</evidence>
<dbReference type="InterPro" id="IPR003834">
    <property type="entry name" value="Cyt_c_assmbl_TM_dom"/>
</dbReference>
<evidence type="ECO:0000256" key="3">
    <source>
        <dbReference type="ARBA" id="ARBA00022692"/>
    </source>
</evidence>
<evidence type="ECO:0000259" key="7">
    <source>
        <dbReference type="Pfam" id="PF02683"/>
    </source>
</evidence>
<evidence type="ECO:0000313" key="9">
    <source>
        <dbReference type="Proteomes" id="UP000614200"/>
    </source>
</evidence>
<dbReference type="PANTHER" id="PTHR31272">
    <property type="entry name" value="CYTOCHROME C-TYPE BIOGENESIS PROTEIN HI_1454-RELATED"/>
    <property type="match status" value="1"/>
</dbReference>
<sequence>MFLQVSYWTAFSAGVASFFSPCLLPLIPAYIMYMAGAYDPQAISKKRTLMLFRTFGFIIGFTVIFMLLGISASALGRLFAMHKVLLTRISGILIVFFGLYLMGFIKLPMLNKDYRKSKARGKMTFFTSIGMGMAFAFGWTPCFGPILGAILASTAAMSQNVAEGARLLWVYSMGMAVPFIITALFINTVEKYTQKLSQHSKVINRIAGAVLALLGLLMATGKLGSFVNRFL</sequence>
<evidence type="ECO:0000256" key="5">
    <source>
        <dbReference type="ARBA" id="ARBA00023136"/>
    </source>
</evidence>
<keyword evidence="5 6" id="KW-0472">Membrane</keyword>
<proteinExistence type="inferred from homology"/>
<accession>A0ABR9ZUI4</accession>
<dbReference type="PANTHER" id="PTHR31272:SF4">
    <property type="entry name" value="CYTOCHROME C-TYPE BIOGENESIS PROTEIN HI_1454-RELATED"/>
    <property type="match status" value="1"/>
</dbReference>
<feature type="transmembrane region" description="Helical" evidence="6">
    <location>
        <begin position="206"/>
        <end position="227"/>
    </location>
</feature>
<dbReference type="RefSeq" id="WP_194702379.1">
    <property type="nucleotide sequence ID" value="NZ_JADKNH010000008.1"/>
</dbReference>
<organism evidence="8 9">
    <name type="scientific">Fusibacter ferrireducens</name>
    <dbReference type="NCBI Taxonomy" id="2785058"/>
    <lineage>
        <taxon>Bacteria</taxon>
        <taxon>Bacillati</taxon>
        <taxon>Bacillota</taxon>
        <taxon>Clostridia</taxon>
        <taxon>Eubacteriales</taxon>
        <taxon>Eubacteriales Family XII. Incertae Sedis</taxon>
        <taxon>Fusibacter</taxon>
    </lineage>
</organism>
<dbReference type="InterPro" id="IPR051790">
    <property type="entry name" value="Cytochrome_c-biogenesis_DsbD"/>
</dbReference>
<evidence type="ECO:0000256" key="2">
    <source>
        <dbReference type="ARBA" id="ARBA00006143"/>
    </source>
</evidence>